<dbReference type="GO" id="GO:0003700">
    <property type="term" value="F:DNA-binding transcription factor activity"/>
    <property type="evidence" value="ECO:0007669"/>
    <property type="project" value="TreeGrafter"/>
</dbReference>
<dbReference type="InterPro" id="IPR036388">
    <property type="entry name" value="WH-like_DNA-bd_sf"/>
</dbReference>
<dbReference type="STRING" id="1592317.DPF_2512"/>
<evidence type="ECO:0008006" key="4">
    <source>
        <dbReference type="Google" id="ProtNLM"/>
    </source>
</evidence>
<sequence>MKITTRSRYGTRLMVELALRWGGPPVQLGGIAKQGDLPVKYLEQLIIPLKRGGLIKSTRGPSGGYSLAYPPERITIWDIVKELEGTEGVAPCVADPMSCTKSRECPTRDVWTKVARAIEEQLTSIALSDLL</sequence>
<evidence type="ECO:0000256" key="1">
    <source>
        <dbReference type="ARBA" id="ARBA00023125"/>
    </source>
</evidence>
<dbReference type="Proteomes" id="UP000095200">
    <property type="component" value="Unassembled WGS sequence"/>
</dbReference>
<dbReference type="InterPro" id="IPR030489">
    <property type="entry name" value="TR_Rrf2-type_CS"/>
</dbReference>
<dbReference type="Gene3D" id="1.10.10.10">
    <property type="entry name" value="Winged helix-like DNA-binding domain superfamily/Winged helix DNA-binding domain"/>
    <property type="match status" value="1"/>
</dbReference>
<dbReference type="GO" id="GO:0003677">
    <property type="term" value="F:DNA binding"/>
    <property type="evidence" value="ECO:0007669"/>
    <property type="project" value="UniProtKB-KW"/>
</dbReference>
<dbReference type="PROSITE" id="PS51197">
    <property type="entry name" value="HTH_RRF2_2"/>
    <property type="match status" value="1"/>
</dbReference>
<dbReference type="RefSeq" id="WP_069860017.1">
    <property type="nucleotide sequence ID" value="NZ_BDFE01000020.1"/>
</dbReference>
<reference evidence="3" key="1">
    <citation type="submission" date="2016-06" db="EMBL/GenBank/DDBJ databases">
        <title>Draft genome sequence of Desulfoplanes formicivorans strain Pf12B.</title>
        <authorList>
            <person name="Watanabe M."/>
            <person name="Kojima H."/>
            <person name="Fukui M."/>
        </authorList>
    </citation>
    <scope>NUCLEOTIDE SEQUENCE [LARGE SCALE GENOMIC DNA]</scope>
    <source>
        <strain evidence="3">Pf12B</strain>
    </source>
</reference>
<dbReference type="PANTHER" id="PTHR33221:SF5">
    <property type="entry name" value="HTH-TYPE TRANSCRIPTIONAL REGULATOR ISCR"/>
    <property type="match status" value="1"/>
</dbReference>
<dbReference type="PROSITE" id="PS01332">
    <property type="entry name" value="HTH_RRF2_1"/>
    <property type="match status" value="1"/>
</dbReference>
<organism evidence="2 3">
    <name type="scientific">Desulfoplanes formicivorans</name>
    <dbReference type="NCBI Taxonomy" id="1592317"/>
    <lineage>
        <taxon>Bacteria</taxon>
        <taxon>Pseudomonadati</taxon>
        <taxon>Thermodesulfobacteriota</taxon>
        <taxon>Desulfovibrionia</taxon>
        <taxon>Desulfovibrionales</taxon>
        <taxon>Desulfoplanaceae</taxon>
        <taxon>Desulfoplanes</taxon>
    </lineage>
</organism>
<evidence type="ECO:0000313" key="3">
    <source>
        <dbReference type="Proteomes" id="UP000095200"/>
    </source>
</evidence>
<dbReference type="EMBL" id="BDFE01000020">
    <property type="protein sequence ID" value="GAU09779.1"/>
    <property type="molecule type" value="Genomic_DNA"/>
</dbReference>
<evidence type="ECO:0000313" key="2">
    <source>
        <dbReference type="EMBL" id="GAU09779.1"/>
    </source>
</evidence>
<keyword evidence="3" id="KW-1185">Reference proteome</keyword>
<name>A0A194AMB0_9BACT</name>
<dbReference type="SUPFAM" id="SSF46785">
    <property type="entry name" value="Winged helix' DNA-binding domain"/>
    <property type="match status" value="1"/>
</dbReference>
<protein>
    <recommendedName>
        <fullName evidence="4">Rrf2 family transcriptional regulator</fullName>
    </recommendedName>
</protein>
<dbReference type="Pfam" id="PF02082">
    <property type="entry name" value="Rrf2"/>
    <property type="match status" value="1"/>
</dbReference>
<gene>
    <name evidence="2" type="ORF">DPF_2512</name>
</gene>
<dbReference type="OrthoDB" id="9800519at2"/>
<dbReference type="NCBIfam" id="TIGR00738">
    <property type="entry name" value="rrf2_super"/>
    <property type="match status" value="1"/>
</dbReference>
<dbReference type="PANTHER" id="PTHR33221">
    <property type="entry name" value="WINGED HELIX-TURN-HELIX TRANSCRIPTIONAL REGULATOR, RRF2 FAMILY"/>
    <property type="match status" value="1"/>
</dbReference>
<dbReference type="InterPro" id="IPR036390">
    <property type="entry name" value="WH_DNA-bd_sf"/>
</dbReference>
<keyword evidence="1" id="KW-0238">DNA-binding</keyword>
<dbReference type="AlphaFoldDB" id="A0A194AMB0"/>
<comment type="caution">
    <text evidence="2">The sequence shown here is derived from an EMBL/GenBank/DDBJ whole genome shotgun (WGS) entry which is preliminary data.</text>
</comment>
<proteinExistence type="predicted"/>
<accession>A0A194AMB0</accession>
<dbReference type="InterPro" id="IPR000944">
    <property type="entry name" value="Tscrpt_reg_Rrf2"/>
</dbReference>
<dbReference type="GO" id="GO:0005829">
    <property type="term" value="C:cytosol"/>
    <property type="evidence" value="ECO:0007669"/>
    <property type="project" value="TreeGrafter"/>
</dbReference>